<organism evidence="2 3">
    <name type="scientific">Rhodohalobacter sulfatireducens</name>
    <dbReference type="NCBI Taxonomy" id="2911366"/>
    <lineage>
        <taxon>Bacteria</taxon>
        <taxon>Pseudomonadati</taxon>
        <taxon>Balneolota</taxon>
        <taxon>Balneolia</taxon>
        <taxon>Balneolales</taxon>
        <taxon>Balneolaceae</taxon>
        <taxon>Rhodohalobacter</taxon>
    </lineage>
</organism>
<feature type="chain" id="PRO_5045641770" evidence="1">
    <location>
        <begin position="25"/>
        <end position="133"/>
    </location>
</feature>
<reference evidence="2" key="1">
    <citation type="submission" date="2022-01" db="EMBL/GenBank/DDBJ databases">
        <authorList>
            <person name="Wang Y."/>
        </authorList>
    </citation>
    <scope>NUCLEOTIDE SEQUENCE</scope>
    <source>
        <strain evidence="2">WB101</strain>
    </source>
</reference>
<evidence type="ECO:0000313" key="3">
    <source>
        <dbReference type="Proteomes" id="UP001165366"/>
    </source>
</evidence>
<reference evidence="2" key="2">
    <citation type="submission" date="2024-05" db="EMBL/GenBank/DDBJ databases">
        <title>Rhodohalobacter halophilus gen. nov., sp. nov., a moderately halophilic member of the family Balneolaceae.</title>
        <authorList>
            <person name="Xia J."/>
        </authorList>
    </citation>
    <scope>NUCLEOTIDE SEQUENCE</scope>
    <source>
        <strain evidence="2">WB101</strain>
    </source>
</reference>
<dbReference type="RefSeq" id="WP_237856080.1">
    <property type="nucleotide sequence ID" value="NZ_JAKLWS010000038.1"/>
</dbReference>
<feature type="signal peptide" evidence="1">
    <location>
        <begin position="1"/>
        <end position="24"/>
    </location>
</feature>
<comment type="caution">
    <text evidence="2">The sequence shown here is derived from an EMBL/GenBank/DDBJ whole genome shotgun (WGS) entry which is preliminary data.</text>
</comment>
<name>A0ABS9KIH6_9BACT</name>
<sequence>MNRLMVLISLIFALSCFSGLKADANPGNQSTFVFIQKIEDGWYTSTVKSLNLNTYRRSIYLLNVRIENNRVTAIDFGNGEILHVGQNNSGYQYSDGYLSVDKGYKNSHIIGVSGQVRISWNTGTVIIYDIKIR</sequence>
<protein>
    <submittedName>
        <fullName evidence="2">Uncharacterized protein</fullName>
    </submittedName>
</protein>
<dbReference type="PROSITE" id="PS51257">
    <property type="entry name" value="PROKAR_LIPOPROTEIN"/>
    <property type="match status" value="1"/>
</dbReference>
<keyword evidence="3" id="KW-1185">Reference proteome</keyword>
<keyword evidence="1" id="KW-0732">Signal</keyword>
<gene>
    <name evidence="2" type="ORF">L6773_18850</name>
</gene>
<proteinExistence type="predicted"/>
<dbReference type="EMBL" id="JAKLWS010000038">
    <property type="protein sequence ID" value="MCG2590639.1"/>
    <property type="molecule type" value="Genomic_DNA"/>
</dbReference>
<dbReference type="Proteomes" id="UP001165366">
    <property type="component" value="Unassembled WGS sequence"/>
</dbReference>
<evidence type="ECO:0000256" key="1">
    <source>
        <dbReference type="SAM" id="SignalP"/>
    </source>
</evidence>
<accession>A0ABS9KIH6</accession>
<evidence type="ECO:0000313" key="2">
    <source>
        <dbReference type="EMBL" id="MCG2590639.1"/>
    </source>
</evidence>